<reference evidence="2 3" key="1">
    <citation type="submission" date="2020-12" db="EMBL/GenBank/DDBJ databases">
        <title>Metabolic potential, ecology and presence of endohyphal bacteria is reflected in genomic diversity of Mucoromycotina.</title>
        <authorList>
            <person name="Muszewska A."/>
            <person name="Okrasinska A."/>
            <person name="Steczkiewicz K."/>
            <person name="Drgas O."/>
            <person name="Orlowska M."/>
            <person name="Perlinska-Lenart U."/>
            <person name="Aleksandrzak-Piekarczyk T."/>
            <person name="Szatraj K."/>
            <person name="Zielenkiewicz U."/>
            <person name="Pilsyk S."/>
            <person name="Malc E."/>
            <person name="Mieczkowski P."/>
            <person name="Kruszewska J.S."/>
            <person name="Biernat P."/>
            <person name="Pawlowska J."/>
        </authorList>
    </citation>
    <scope>NUCLEOTIDE SEQUENCE [LARGE SCALE GENOMIC DNA]</scope>
    <source>
        <strain evidence="2 3">CBS 142.35</strain>
    </source>
</reference>
<dbReference type="EMBL" id="JAEPRB010000037">
    <property type="protein sequence ID" value="KAG2224755.1"/>
    <property type="molecule type" value="Genomic_DNA"/>
</dbReference>
<comment type="caution">
    <text evidence="2">The sequence shown here is derived from an EMBL/GenBank/DDBJ whole genome shotgun (WGS) entry which is preliminary data.</text>
</comment>
<keyword evidence="3" id="KW-1185">Reference proteome</keyword>
<evidence type="ECO:0000259" key="1">
    <source>
        <dbReference type="Pfam" id="PF21530"/>
    </source>
</evidence>
<sequence length="128" mass="14683">MRVQRGADPRTVEQLQEFAEYLLRIGEELQDQYMTVGYMTSCTILALYNNDVRTLNDAALECFPGNIHEYLSFDKIVDSEAFASTHPPEYLHTINLSNYPPHKLSLKLHQLIMPLRNINPRKGLCNGT</sequence>
<gene>
    <name evidence="2" type="ORF">INT45_005279</name>
</gene>
<proteinExistence type="predicted"/>
<name>A0A8H7S8G2_9FUNG</name>
<dbReference type="OrthoDB" id="3691720at2759"/>
<evidence type="ECO:0000313" key="3">
    <source>
        <dbReference type="Proteomes" id="UP000646827"/>
    </source>
</evidence>
<accession>A0A8H7S8G2</accession>
<dbReference type="PANTHER" id="PTHR10492:SF57">
    <property type="entry name" value="ATP-DEPENDENT DNA HELICASE"/>
    <property type="match status" value="1"/>
</dbReference>
<evidence type="ECO:0000313" key="2">
    <source>
        <dbReference type="EMBL" id="KAG2224755.1"/>
    </source>
</evidence>
<dbReference type="InterPro" id="IPR049163">
    <property type="entry name" value="Pif1-like_2B_dom"/>
</dbReference>
<protein>
    <recommendedName>
        <fullName evidence="1">DNA helicase Pif1-like 2B domain-containing protein</fullName>
    </recommendedName>
</protein>
<dbReference type="PANTHER" id="PTHR10492">
    <property type="match status" value="1"/>
</dbReference>
<feature type="domain" description="DNA helicase Pif1-like 2B" evidence="1">
    <location>
        <begin position="89"/>
        <end position="128"/>
    </location>
</feature>
<dbReference type="Proteomes" id="UP000646827">
    <property type="component" value="Unassembled WGS sequence"/>
</dbReference>
<organism evidence="2 3">
    <name type="scientific">Circinella minor</name>
    <dbReference type="NCBI Taxonomy" id="1195481"/>
    <lineage>
        <taxon>Eukaryota</taxon>
        <taxon>Fungi</taxon>
        <taxon>Fungi incertae sedis</taxon>
        <taxon>Mucoromycota</taxon>
        <taxon>Mucoromycotina</taxon>
        <taxon>Mucoromycetes</taxon>
        <taxon>Mucorales</taxon>
        <taxon>Lichtheimiaceae</taxon>
        <taxon>Circinella</taxon>
    </lineage>
</organism>
<dbReference type="AlphaFoldDB" id="A0A8H7S8G2"/>
<dbReference type="Pfam" id="PF21530">
    <property type="entry name" value="Pif1_2B_dom"/>
    <property type="match status" value="1"/>
</dbReference>